<dbReference type="SUPFAM" id="SSF55931">
    <property type="entry name" value="Glutamine synthetase/guanido kinase"/>
    <property type="match status" value="1"/>
</dbReference>
<organism evidence="5 6">
    <name type="scientific">Dovyalis caffra</name>
    <dbReference type="NCBI Taxonomy" id="77055"/>
    <lineage>
        <taxon>Eukaryota</taxon>
        <taxon>Viridiplantae</taxon>
        <taxon>Streptophyta</taxon>
        <taxon>Embryophyta</taxon>
        <taxon>Tracheophyta</taxon>
        <taxon>Spermatophyta</taxon>
        <taxon>Magnoliopsida</taxon>
        <taxon>eudicotyledons</taxon>
        <taxon>Gunneridae</taxon>
        <taxon>Pentapetalae</taxon>
        <taxon>rosids</taxon>
        <taxon>fabids</taxon>
        <taxon>Malpighiales</taxon>
        <taxon>Salicaceae</taxon>
        <taxon>Flacourtieae</taxon>
        <taxon>Dovyalis</taxon>
    </lineage>
</organism>
<evidence type="ECO:0000256" key="2">
    <source>
        <dbReference type="PROSITE-ProRule" id="PRU01331"/>
    </source>
</evidence>
<dbReference type="PROSITE" id="PS51987">
    <property type="entry name" value="GS_CATALYTIC"/>
    <property type="match status" value="1"/>
</dbReference>
<dbReference type="PANTHER" id="PTHR43785">
    <property type="entry name" value="GAMMA-GLUTAMYLPUTRESCINE SYNTHETASE"/>
    <property type="match status" value="1"/>
</dbReference>
<dbReference type="Pfam" id="PF00120">
    <property type="entry name" value="Gln-synt_C"/>
    <property type="match status" value="1"/>
</dbReference>
<dbReference type="InterPro" id="IPR008146">
    <property type="entry name" value="Gln_synth_cat_dom"/>
</dbReference>
<comment type="caution">
    <text evidence="5">The sequence shown here is derived from an EMBL/GenBank/DDBJ whole genome shotgun (WGS) entry which is preliminary data.</text>
</comment>
<dbReference type="Gene3D" id="3.10.20.70">
    <property type="entry name" value="Glutamine synthetase, N-terminal domain"/>
    <property type="match status" value="1"/>
</dbReference>
<evidence type="ECO:0000256" key="3">
    <source>
        <dbReference type="RuleBase" id="RU000384"/>
    </source>
</evidence>
<dbReference type="GO" id="GO:0006542">
    <property type="term" value="P:glutamine biosynthetic process"/>
    <property type="evidence" value="ECO:0007669"/>
    <property type="project" value="InterPro"/>
</dbReference>
<protein>
    <recommendedName>
        <fullName evidence="4">GS catalytic domain-containing protein</fullName>
    </recommendedName>
</protein>
<evidence type="ECO:0000313" key="6">
    <source>
        <dbReference type="Proteomes" id="UP001314170"/>
    </source>
</evidence>
<dbReference type="InterPro" id="IPR014746">
    <property type="entry name" value="Gln_synth/guanido_kin_cat_dom"/>
</dbReference>
<reference evidence="5 6" key="1">
    <citation type="submission" date="2024-01" db="EMBL/GenBank/DDBJ databases">
        <authorList>
            <person name="Waweru B."/>
        </authorList>
    </citation>
    <scope>NUCLEOTIDE SEQUENCE [LARGE SCALE GENOMIC DNA]</scope>
</reference>
<dbReference type="Proteomes" id="UP001314170">
    <property type="component" value="Unassembled WGS sequence"/>
</dbReference>
<dbReference type="AlphaFoldDB" id="A0AAV1QXZ2"/>
<gene>
    <name evidence="5" type="ORF">DCAF_LOCUS3652</name>
</gene>
<sequence length="528" mass="57527">MALTPENGIVSANSVKVENGGGGGGGVSLVRLICVDTSGQHRCRVIPEKRFSDVVAKNGVDLTVLIMSLRSLYDAPADESGLGSGTGVIRLMPDLSTRKRIPWLAGEEMVLADMYLGPGEPWEYCPREALRRVSRVLKNEFDLVMNVGFEIEFLLLKKVEREGKEEWVPIDSKPYGSTLGYDAVAPLFHEIVTALHSLNIMVEQIHAEAGKGQFEIVLEYGECTKTADNLIFAHEVIRAVARKHGLLATFVPKFAVDDIGSGSHVHVSLFQNGQNVFMASDGSSRYGMSTIGEDFMAGVLHHLPSILAFTAPIPNSYDRLLPHMFAGAHQCWGRENKEAAIRTACPAGIELGLVSNFELKCFDGCANPYLALAAIIAAGIDGLRKHLPLPEPVDVDPSIVENVARLPQSLSESLEVLKKDKVMDELIGEKLLVAIKAVRKAEIDDHSKSPEASKELIHRLNQLLHLICDGTTNSTLFAESVYKADASDMKHVTFDKKSIGSSIVCPLLLDPPELNTNADSEKIQTEQS</sequence>
<comment type="similarity">
    <text evidence="2 3">Belongs to the glutamine synthetase family.</text>
</comment>
<accession>A0AAV1QXZ2</accession>
<dbReference type="EMBL" id="CAWUPB010000850">
    <property type="protein sequence ID" value="CAK7325958.1"/>
    <property type="molecule type" value="Genomic_DNA"/>
</dbReference>
<keyword evidence="1" id="KW-0436">Ligase</keyword>
<dbReference type="SUPFAM" id="SSF54368">
    <property type="entry name" value="Glutamine synthetase, N-terminal domain"/>
    <property type="match status" value="1"/>
</dbReference>
<dbReference type="Gene3D" id="3.30.590.10">
    <property type="entry name" value="Glutamine synthetase/guanido kinase, catalytic domain"/>
    <property type="match status" value="1"/>
</dbReference>
<name>A0AAV1QXZ2_9ROSI</name>
<proteinExistence type="inferred from homology"/>
<evidence type="ECO:0000256" key="1">
    <source>
        <dbReference type="ARBA" id="ARBA00022598"/>
    </source>
</evidence>
<evidence type="ECO:0000259" key="4">
    <source>
        <dbReference type="PROSITE" id="PS51987"/>
    </source>
</evidence>
<dbReference type="FunFam" id="3.30.590.10:FF:000012">
    <property type="entry name" value="Glutamate-ammonia ligase"/>
    <property type="match status" value="1"/>
</dbReference>
<keyword evidence="6" id="KW-1185">Reference proteome</keyword>
<evidence type="ECO:0000313" key="5">
    <source>
        <dbReference type="EMBL" id="CAK7325958.1"/>
    </source>
</evidence>
<dbReference type="InterPro" id="IPR036651">
    <property type="entry name" value="Gln_synt_N_sf"/>
</dbReference>
<feature type="domain" description="GS catalytic" evidence="4">
    <location>
        <begin position="126"/>
        <end position="507"/>
    </location>
</feature>
<dbReference type="GO" id="GO:0004356">
    <property type="term" value="F:glutamine synthetase activity"/>
    <property type="evidence" value="ECO:0007669"/>
    <property type="project" value="InterPro"/>
</dbReference>
<dbReference type="SMART" id="SM01230">
    <property type="entry name" value="Gln-synt_C"/>
    <property type="match status" value="1"/>
</dbReference>
<dbReference type="PANTHER" id="PTHR43785:SF2">
    <property type="entry name" value="TYPE-1 GLUTAMINE SYNTHETASE 1"/>
    <property type="match status" value="1"/>
</dbReference>